<comment type="caution">
    <text evidence="1">The sequence shown here is derived from an EMBL/GenBank/DDBJ whole genome shotgun (WGS) entry which is preliminary data.</text>
</comment>
<dbReference type="AlphaFoldDB" id="A0A8J5SVK5"/>
<dbReference type="EMBL" id="JAAALK010000086">
    <property type="protein sequence ID" value="KAG8082076.1"/>
    <property type="molecule type" value="Genomic_DNA"/>
</dbReference>
<protein>
    <submittedName>
        <fullName evidence="1">Uncharacterized protein</fullName>
    </submittedName>
</protein>
<evidence type="ECO:0000313" key="1">
    <source>
        <dbReference type="EMBL" id="KAG8082076.1"/>
    </source>
</evidence>
<organism evidence="1 2">
    <name type="scientific">Zizania palustris</name>
    <name type="common">Northern wild rice</name>
    <dbReference type="NCBI Taxonomy" id="103762"/>
    <lineage>
        <taxon>Eukaryota</taxon>
        <taxon>Viridiplantae</taxon>
        <taxon>Streptophyta</taxon>
        <taxon>Embryophyta</taxon>
        <taxon>Tracheophyta</taxon>
        <taxon>Spermatophyta</taxon>
        <taxon>Magnoliopsida</taxon>
        <taxon>Liliopsida</taxon>
        <taxon>Poales</taxon>
        <taxon>Poaceae</taxon>
        <taxon>BOP clade</taxon>
        <taxon>Oryzoideae</taxon>
        <taxon>Oryzeae</taxon>
        <taxon>Zizaniinae</taxon>
        <taxon>Zizania</taxon>
    </lineage>
</organism>
<keyword evidence="2" id="KW-1185">Reference proteome</keyword>
<proteinExistence type="predicted"/>
<accession>A0A8J5SVK5</accession>
<dbReference type="Proteomes" id="UP000729402">
    <property type="component" value="Unassembled WGS sequence"/>
</dbReference>
<reference evidence="1" key="2">
    <citation type="submission" date="2021-02" db="EMBL/GenBank/DDBJ databases">
        <authorList>
            <person name="Kimball J.A."/>
            <person name="Haas M.W."/>
            <person name="Macchietto M."/>
            <person name="Kono T."/>
            <person name="Duquette J."/>
            <person name="Shao M."/>
        </authorList>
    </citation>
    <scope>NUCLEOTIDE SEQUENCE</scope>
    <source>
        <tissue evidence="1">Fresh leaf tissue</tissue>
    </source>
</reference>
<sequence length="157" mass="16546">MTMTAGAVFLPCCQPHAESSEHQTSPVGETLPVSMTDVYFVIIALLEADMRTCIRLAATLTVVARSVLHLPALKPTAPPPIGPHLCLRCHGHCRRPLAPPPPRPEACCPICLAFVASATACAVAHSLLHLLVPKPAAPAHLTPPNLEGSSSLDTAFR</sequence>
<gene>
    <name evidence="1" type="ORF">GUJ93_ZPchr0014g47037</name>
</gene>
<reference evidence="1" key="1">
    <citation type="journal article" date="2021" name="bioRxiv">
        <title>Whole Genome Assembly and Annotation of Northern Wild Rice, Zizania palustris L., Supports a Whole Genome Duplication in the Zizania Genus.</title>
        <authorList>
            <person name="Haas M."/>
            <person name="Kono T."/>
            <person name="Macchietto M."/>
            <person name="Millas R."/>
            <person name="McGilp L."/>
            <person name="Shao M."/>
            <person name="Duquette J."/>
            <person name="Hirsch C.N."/>
            <person name="Kimball J."/>
        </authorList>
    </citation>
    <scope>NUCLEOTIDE SEQUENCE</scope>
    <source>
        <tissue evidence="1">Fresh leaf tissue</tissue>
    </source>
</reference>
<name>A0A8J5SVK5_ZIZPA</name>
<evidence type="ECO:0000313" key="2">
    <source>
        <dbReference type="Proteomes" id="UP000729402"/>
    </source>
</evidence>